<comment type="subcellular location">
    <subcellularLocation>
        <location evidence="6">Cytoplasm</location>
    </subcellularLocation>
</comment>
<dbReference type="SUPFAM" id="SSF51735">
    <property type="entry name" value="NAD(P)-binding Rossmann-fold domains"/>
    <property type="match status" value="1"/>
</dbReference>
<dbReference type="NCBIfam" id="NF003995">
    <property type="entry name" value="PRK05472.2-4"/>
    <property type="match status" value="1"/>
</dbReference>
<dbReference type="Gene3D" id="3.40.50.720">
    <property type="entry name" value="NAD(P)-binding Rossmann-like Domain"/>
    <property type="match status" value="1"/>
</dbReference>
<comment type="caution">
    <text evidence="8">The sequence shown here is derived from an EMBL/GenBank/DDBJ whole genome shotgun (WGS) entry which is preliminary data.</text>
</comment>
<dbReference type="RefSeq" id="WP_037546242.1">
    <property type="nucleotide sequence ID" value="NZ_JNUP01000031.1"/>
</dbReference>
<dbReference type="InterPro" id="IPR036291">
    <property type="entry name" value="NAD(P)-bd_dom_sf"/>
</dbReference>
<dbReference type="Pfam" id="PF06971">
    <property type="entry name" value="Put_DNA-bind_N"/>
    <property type="match status" value="1"/>
</dbReference>
<keyword evidence="3 6" id="KW-0805">Transcription regulation</keyword>
<dbReference type="Pfam" id="PF02629">
    <property type="entry name" value="CoA_binding"/>
    <property type="match status" value="1"/>
</dbReference>
<evidence type="ECO:0000313" key="8">
    <source>
        <dbReference type="EMBL" id="KGE73338.1"/>
    </source>
</evidence>
<dbReference type="OrthoDB" id="9784760at2"/>
<dbReference type="GO" id="GO:0003677">
    <property type="term" value="F:DNA binding"/>
    <property type="evidence" value="ECO:0007669"/>
    <property type="project" value="UniProtKB-UniRule"/>
</dbReference>
<evidence type="ECO:0000256" key="5">
    <source>
        <dbReference type="ARBA" id="ARBA00023163"/>
    </source>
</evidence>
<protein>
    <recommendedName>
        <fullName evidence="6">Redox-sensing transcriptional repressor Rex</fullName>
    </recommendedName>
</protein>
<dbReference type="PANTHER" id="PTHR35786:SF1">
    <property type="entry name" value="REDOX-SENSING TRANSCRIPTIONAL REPRESSOR REX 1"/>
    <property type="match status" value="1"/>
</dbReference>
<accession>A0A098R101</accession>
<keyword evidence="6" id="KW-0520">NAD</keyword>
<dbReference type="STRING" id="1480694.DC28_04210"/>
<feature type="domain" description="CoA-binding" evidence="7">
    <location>
        <begin position="78"/>
        <end position="178"/>
    </location>
</feature>
<evidence type="ECO:0000313" key="9">
    <source>
        <dbReference type="Proteomes" id="UP000029692"/>
    </source>
</evidence>
<dbReference type="Proteomes" id="UP000029692">
    <property type="component" value="Unassembled WGS sequence"/>
</dbReference>
<keyword evidence="1 6" id="KW-0963">Cytoplasm</keyword>
<dbReference type="InterPro" id="IPR003781">
    <property type="entry name" value="CoA-bd"/>
</dbReference>
<comment type="subunit">
    <text evidence="6">Homodimer.</text>
</comment>
<dbReference type="GO" id="GO:0005737">
    <property type="term" value="C:cytoplasm"/>
    <property type="evidence" value="ECO:0007669"/>
    <property type="project" value="UniProtKB-SubCell"/>
</dbReference>
<keyword evidence="4 6" id="KW-0238">DNA-binding</keyword>
<dbReference type="AlphaFoldDB" id="A0A098R101"/>
<gene>
    <name evidence="6" type="primary">rex</name>
    <name evidence="8" type="ORF">DC28_04210</name>
</gene>
<dbReference type="PANTHER" id="PTHR35786">
    <property type="entry name" value="REDOX-SENSING TRANSCRIPTIONAL REPRESSOR REX"/>
    <property type="match status" value="1"/>
</dbReference>
<dbReference type="SMART" id="SM00881">
    <property type="entry name" value="CoA_binding"/>
    <property type="match status" value="1"/>
</dbReference>
<dbReference type="GO" id="GO:0051775">
    <property type="term" value="P:response to redox state"/>
    <property type="evidence" value="ECO:0007669"/>
    <property type="project" value="InterPro"/>
</dbReference>
<dbReference type="EMBL" id="JNUP01000031">
    <property type="protein sequence ID" value="KGE73338.1"/>
    <property type="molecule type" value="Genomic_DNA"/>
</dbReference>
<evidence type="ECO:0000256" key="4">
    <source>
        <dbReference type="ARBA" id="ARBA00023125"/>
    </source>
</evidence>
<feature type="binding site" evidence="6">
    <location>
        <begin position="89"/>
        <end position="94"/>
    </location>
    <ligand>
        <name>NAD(+)</name>
        <dbReference type="ChEBI" id="CHEBI:57540"/>
    </ligand>
</feature>
<dbReference type="InterPro" id="IPR022876">
    <property type="entry name" value="Tscrpt_rep_Rex"/>
</dbReference>
<dbReference type="GO" id="GO:0045892">
    <property type="term" value="P:negative regulation of DNA-templated transcription"/>
    <property type="evidence" value="ECO:0007669"/>
    <property type="project" value="InterPro"/>
</dbReference>
<evidence type="ECO:0000256" key="3">
    <source>
        <dbReference type="ARBA" id="ARBA00023015"/>
    </source>
</evidence>
<evidence type="ECO:0000256" key="2">
    <source>
        <dbReference type="ARBA" id="ARBA00022491"/>
    </source>
</evidence>
<evidence type="ECO:0000259" key="7">
    <source>
        <dbReference type="SMART" id="SM00881"/>
    </source>
</evidence>
<dbReference type="HAMAP" id="MF_01131">
    <property type="entry name" value="Rex"/>
    <property type="match status" value="1"/>
</dbReference>
<keyword evidence="5 6" id="KW-0804">Transcription</keyword>
<organism evidence="8 9">
    <name type="scientific">Spirochaeta lutea</name>
    <dbReference type="NCBI Taxonomy" id="1480694"/>
    <lineage>
        <taxon>Bacteria</taxon>
        <taxon>Pseudomonadati</taxon>
        <taxon>Spirochaetota</taxon>
        <taxon>Spirochaetia</taxon>
        <taxon>Spirochaetales</taxon>
        <taxon>Spirochaetaceae</taxon>
        <taxon>Spirochaeta</taxon>
    </lineage>
</organism>
<dbReference type="InterPro" id="IPR036390">
    <property type="entry name" value="WH_DNA-bd_sf"/>
</dbReference>
<name>A0A098R101_9SPIO</name>
<keyword evidence="2 6" id="KW-0678">Repressor</keyword>
<keyword evidence="9" id="KW-1185">Reference proteome</keyword>
<comment type="function">
    <text evidence="6">Modulates transcription in response to changes in cellular NADH/NAD(+) redox state.</text>
</comment>
<dbReference type="InterPro" id="IPR036388">
    <property type="entry name" value="WH-like_DNA-bd_sf"/>
</dbReference>
<proteinExistence type="inferred from homology"/>
<evidence type="ECO:0000256" key="1">
    <source>
        <dbReference type="ARBA" id="ARBA00022490"/>
    </source>
</evidence>
<dbReference type="InterPro" id="IPR009718">
    <property type="entry name" value="Rex_DNA-bd_C_dom"/>
</dbReference>
<dbReference type="SUPFAM" id="SSF46785">
    <property type="entry name" value="Winged helix' DNA-binding domain"/>
    <property type="match status" value="1"/>
</dbReference>
<dbReference type="Gene3D" id="1.10.10.10">
    <property type="entry name" value="Winged helix-like DNA-binding domain superfamily/Winged helix DNA-binding domain"/>
    <property type="match status" value="1"/>
</dbReference>
<reference evidence="8 9" key="1">
    <citation type="submission" date="2014-05" db="EMBL/GenBank/DDBJ databases">
        <title>De novo Genome Sequence of Spirocheata sp.</title>
        <authorList>
            <person name="Shivani Y."/>
            <person name="Subhash Y."/>
            <person name="Tushar L."/>
            <person name="Sasikala C."/>
            <person name="Ramana C.V."/>
        </authorList>
    </citation>
    <scope>NUCLEOTIDE SEQUENCE [LARGE SCALE GENOMIC DNA]</scope>
    <source>
        <strain evidence="8 9">JC230</strain>
    </source>
</reference>
<sequence length="225" mass="24828">MGQGLNKSLVLRLVRYLRVLKKLKSLGIVNVFSNNLGDAVGVTPAVVRKDFSLINIQGNKRGGYNIDTLMAELGNILGKQEGQDVIIVGCGRIGTALMNYKEFDKEGIRVVAGFDSDPVKQNTELAIPIYPIETMREYVKERGIEVGILAVPESAANRVFDEMVGAGIRGFLNFTSVELKCEGKCERTSCPRNCTVHNVNIGLELENLFYLINMDKIKETSQENA</sequence>
<feature type="DNA-binding region" description="H-T-H motif" evidence="6">
    <location>
        <begin position="15"/>
        <end position="54"/>
    </location>
</feature>
<comment type="similarity">
    <text evidence="6">Belongs to the transcriptional regulatory Rex family.</text>
</comment>
<dbReference type="eggNOG" id="COG2344">
    <property type="taxonomic scope" value="Bacteria"/>
</dbReference>
<dbReference type="NCBIfam" id="NF003994">
    <property type="entry name" value="PRK05472.2-3"/>
    <property type="match status" value="1"/>
</dbReference>
<dbReference type="GO" id="GO:0003700">
    <property type="term" value="F:DNA-binding transcription factor activity"/>
    <property type="evidence" value="ECO:0007669"/>
    <property type="project" value="UniProtKB-UniRule"/>
</dbReference>
<dbReference type="NCBIfam" id="NF003996">
    <property type="entry name" value="PRK05472.2-5"/>
    <property type="match status" value="1"/>
</dbReference>
<evidence type="ECO:0000256" key="6">
    <source>
        <dbReference type="HAMAP-Rule" id="MF_01131"/>
    </source>
</evidence>